<accession>A0A5B8YCF8</accession>
<proteinExistence type="predicted"/>
<dbReference type="EMBL" id="CP041186">
    <property type="protein sequence ID" value="QDG54289.1"/>
    <property type="molecule type" value="Genomic_DNA"/>
</dbReference>
<dbReference type="OrthoDB" id="5506784at2"/>
<keyword evidence="4" id="KW-1185">Reference proteome</keyword>
<accession>A0A4Y6Q1G2</accession>
<name>A0A4Y6Q1G2_PERCE</name>
<evidence type="ECO:0000313" key="4">
    <source>
        <dbReference type="Proteomes" id="UP000315995"/>
    </source>
</evidence>
<dbReference type="Proteomes" id="UP000315995">
    <property type="component" value="Chromosome"/>
</dbReference>
<keyword evidence="2" id="KW-1133">Transmembrane helix</keyword>
<gene>
    <name evidence="3" type="ORF">FIV42_27150</name>
</gene>
<evidence type="ECO:0000256" key="2">
    <source>
        <dbReference type="SAM" id="Phobius"/>
    </source>
</evidence>
<dbReference type="AlphaFoldDB" id="A0A4Y6Q1G2"/>
<feature type="transmembrane region" description="Helical" evidence="2">
    <location>
        <begin position="29"/>
        <end position="47"/>
    </location>
</feature>
<dbReference type="RefSeq" id="WP_141200733.1">
    <property type="nucleotide sequence ID" value="NZ_CP041186.1"/>
</dbReference>
<organism evidence="3 4">
    <name type="scientific">Persicimonas caeni</name>
    <dbReference type="NCBI Taxonomy" id="2292766"/>
    <lineage>
        <taxon>Bacteria</taxon>
        <taxon>Deltaproteobacteria</taxon>
        <taxon>Bradymonadales</taxon>
        <taxon>Bradymonadaceae</taxon>
        <taxon>Persicimonas</taxon>
    </lineage>
</organism>
<keyword evidence="2" id="KW-0812">Transmembrane</keyword>
<protein>
    <submittedName>
        <fullName evidence="3">Uncharacterized protein</fullName>
    </submittedName>
</protein>
<keyword evidence="2" id="KW-0472">Membrane</keyword>
<evidence type="ECO:0000313" key="3">
    <source>
        <dbReference type="EMBL" id="QDG54289.1"/>
    </source>
</evidence>
<sequence length="181" mass="20178">MDTSQLLEQVNDVIDSLFSSGSRYQLEKIVTIAVYAIISVASLVWAFSGGSGDNELGAKFEVEQLTEIDDLNLHLINDSDAWTNVRVVLNQKYLWTTDKVEAGRQKTLRPKDFEYYYYIPRPWGRHDWELLAQTPKPGPEAPSTLEVEFVQIRASQGSSDVSFGAEGNTESGTGENVAEAQ</sequence>
<reference evidence="3 4" key="1">
    <citation type="submission" date="2019-06" db="EMBL/GenBank/DDBJ databases">
        <title>Persicimonas caeni gen. nov., sp. nov., a predatory bacterium isolated from solar saltern.</title>
        <authorList>
            <person name="Wang S."/>
        </authorList>
    </citation>
    <scope>NUCLEOTIDE SEQUENCE [LARGE SCALE GENOMIC DNA]</scope>
    <source>
        <strain evidence="3 4">YN101</strain>
    </source>
</reference>
<evidence type="ECO:0000256" key="1">
    <source>
        <dbReference type="SAM" id="MobiDB-lite"/>
    </source>
</evidence>
<feature type="region of interest" description="Disordered" evidence="1">
    <location>
        <begin position="158"/>
        <end position="181"/>
    </location>
</feature>